<dbReference type="AlphaFoldDB" id="A0A179FID0"/>
<dbReference type="Proteomes" id="UP000078397">
    <property type="component" value="Unassembled WGS sequence"/>
</dbReference>
<keyword evidence="2" id="KW-1185">Reference proteome</keyword>
<name>A0A179FID0_METCM</name>
<proteinExistence type="predicted"/>
<reference evidence="1 2" key="1">
    <citation type="journal article" date="2016" name="PLoS Pathog.">
        <title>Biosynthesis of antibiotic leucinostatins in bio-control fungus Purpureocillium lilacinum and their inhibition on phytophthora revealed by genome mining.</title>
        <authorList>
            <person name="Wang G."/>
            <person name="Liu Z."/>
            <person name="Lin R."/>
            <person name="Li E."/>
            <person name="Mao Z."/>
            <person name="Ling J."/>
            <person name="Yang Y."/>
            <person name="Yin W.B."/>
            <person name="Xie B."/>
        </authorList>
    </citation>
    <scope>NUCLEOTIDE SEQUENCE [LARGE SCALE GENOMIC DNA]</scope>
    <source>
        <strain evidence="1">170</strain>
    </source>
</reference>
<sequence length="117" mass="12829">MQLRLPQHFALLQRQHLGKVVLLAAESLGKLHNASLTFLQRHGSPCWSSSPGSIDGGLNIILCADRHWWQLLNACRIDSVTSSCRGGELSVNDVPKFVKSDGRHCAFGGVSLRVNKL</sequence>
<dbReference type="KEGG" id="pchm:VFPPC_16254"/>
<comment type="caution">
    <text evidence="1">The sequence shown here is derived from an EMBL/GenBank/DDBJ whole genome shotgun (WGS) entry which is preliminary data.</text>
</comment>
<evidence type="ECO:0000313" key="2">
    <source>
        <dbReference type="Proteomes" id="UP000078397"/>
    </source>
</evidence>
<dbReference type="GeneID" id="28858001"/>
<protein>
    <submittedName>
        <fullName evidence="1">Uncharacterized protein</fullName>
    </submittedName>
</protein>
<dbReference type="EMBL" id="LSBJ02000005">
    <property type="protein sequence ID" value="OAQ64779.1"/>
    <property type="molecule type" value="Genomic_DNA"/>
</dbReference>
<organism evidence="1 2">
    <name type="scientific">Pochonia chlamydosporia 170</name>
    <dbReference type="NCBI Taxonomy" id="1380566"/>
    <lineage>
        <taxon>Eukaryota</taxon>
        <taxon>Fungi</taxon>
        <taxon>Dikarya</taxon>
        <taxon>Ascomycota</taxon>
        <taxon>Pezizomycotina</taxon>
        <taxon>Sordariomycetes</taxon>
        <taxon>Hypocreomycetidae</taxon>
        <taxon>Hypocreales</taxon>
        <taxon>Clavicipitaceae</taxon>
        <taxon>Pochonia</taxon>
    </lineage>
</organism>
<dbReference type="RefSeq" id="XP_018142093.1">
    <property type="nucleotide sequence ID" value="XM_018294007.1"/>
</dbReference>
<gene>
    <name evidence="1" type="ORF">VFPPC_16254</name>
</gene>
<accession>A0A179FID0</accession>
<evidence type="ECO:0000313" key="1">
    <source>
        <dbReference type="EMBL" id="OAQ64779.1"/>
    </source>
</evidence>